<accession>A0A3R9YLH1</accession>
<sequence length="154" mass="15497">MLASALVGATAGARSMTPLAAVSLASAAGRLPEQEGRMKWLANPWVAAGTAALALGELYGDKMKSAPDRIVPAGLAARLATGAIAGASLARPEEKRTGAWAGATAAVLASFPTWLARKQTMVKHGQTKTGLIEDALIVGAAALVVGLGARALSR</sequence>
<reference evidence="4 5" key="1">
    <citation type="submission" date="2018-12" db="EMBL/GenBank/DDBJ databases">
        <title>Sphingomonas sp. HMF7854 Genome sequencing and assembly.</title>
        <authorList>
            <person name="Cha I."/>
            <person name="Kang H."/>
            <person name="Kim H."/>
            <person name="Kang J."/>
            <person name="Joh K."/>
        </authorList>
    </citation>
    <scope>NUCLEOTIDE SEQUENCE [LARGE SCALE GENOMIC DNA]</scope>
    <source>
        <strain evidence="4 5">HMF7854</strain>
    </source>
</reference>
<protein>
    <submittedName>
        <fullName evidence="4">DUF4126 family protein</fullName>
    </submittedName>
</protein>
<proteinExistence type="predicted"/>
<dbReference type="RefSeq" id="WP_126718308.1">
    <property type="nucleotide sequence ID" value="NZ_RWJF01000001.1"/>
</dbReference>
<keyword evidence="1" id="KW-1133">Transmembrane helix</keyword>
<dbReference type="AlphaFoldDB" id="A0A3R9YLH1"/>
<comment type="caution">
    <text evidence="4">The sequence shown here is derived from an EMBL/GenBank/DDBJ whole genome shotgun (WGS) entry which is preliminary data.</text>
</comment>
<keyword evidence="5" id="KW-1185">Reference proteome</keyword>
<dbReference type="Proteomes" id="UP000274661">
    <property type="component" value="Unassembled WGS sequence"/>
</dbReference>
<evidence type="ECO:0000259" key="3">
    <source>
        <dbReference type="Pfam" id="PF13548"/>
    </source>
</evidence>
<organism evidence="4 5">
    <name type="scientific">Sphingomonas ginkgonis</name>
    <dbReference type="NCBI Taxonomy" id="2315330"/>
    <lineage>
        <taxon>Bacteria</taxon>
        <taxon>Pseudomonadati</taxon>
        <taxon>Pseudomonadota</taxon>
        <taxon>Alphaproteobacteria</taxon>
        <taxon>Sphingomonadales</taxon>
        <taxon>Sphingomonadaceae</taxon>
        <taxon>Sphingomonas</taxon>
    </lineage>
</organism>
<feature type="transmembrane region" description="Helical" evidence="1">
    <location>
        <begin position="97"/>
        <end position="115"/>
    </location>
</feature>
<keyword evidence="1" id="KW-0472">Membrane</keyword>
<gene>
    <name evidence="4" type="ORF">HMF7854_06245</name>
</gene>
<keyword evidence="2" id="KW-0732">Signal</keyword>
<evidence type="ECO:0000313" key="5">
    <source>
        <dbReference type="Proteomes" id="UP000274661"/>
    </source>
</evidence>
<evidence type="ECO:0000313" key="4">
    <source>
        <dbReference type="EMBL" id="RST30475.1"/>
    </source>
</evidence>
<name>A0A3R9YLH1_9SPHN</name>
<feature type="domain" description="DUF4126" evidence="3">
    <location>
        <begin position="3"/>
        <end position="141"/>
    </location>
</feature>
<feature type="signal peptide" evidence="2">
    <location>
        <begin position="1"/>
        <end position="20"/>
    </location>
</feature>
<evidence type="ECO:0000256" key="2">
    <source>
        <dbReference type="SAM" id="SignalP"/>
    </source>
</evidence>
<keyword evidence="1" id="KW-0812">Transmembrane</keyword>
<dbReference type="Pfam" id="PF13548">
    <property type="entry name" value="DUF4126"/>
    <property type="match status" value="1"/>
</dbReference>
<feature type="transmembrane region" description="Helical" evidence="1">
    <location>
        <begin position="135"/>
        <end position="153"/>
    </location>
</feature>
<dbReference type="EMBL" id="RWJF01000001">
    <property type="protein sequence ID" value="RST30475.1"/>
    <property type="molecule type" value="Genomic_DNA"/>
</dbReference>
<evidence type="ECO:0000256" key="1">
    <source>
        <dbReference type="SAM" id="Phobius"/>
    </source>
</evidence>
<dbReference type="InterPro" id="IPR025196">
    <property type="entry name" value="DUF4126"/>
</dbReference>
<dbReference type="OrthoDB" id="8853994at2"/>
<feature type="chain" id="PRO_5018767522" evidence="2">
    <location>
        <begin position="21"/>
        <end position="154"/>
    </location>
</feature>